<sequence length="346" mass="36850">MSDRLRLSIIGALCASLGLAACGQPEQDSVVNVFSARHYASDQEVFRAFTEETGIAINLVEADGDLLIERVRADGERSQADVIITVDAGRLHRAEQAGLFQPAGDLGGMLDRVPDTLVHPDNLWFGFATRARVIVYAQGRVDPSEVQTYADLARPEFEGRVCARSSSNVYNQSLVAGMIAEDGAEAAESFARGIAQNLARTPQGGDTDQIRAVAAGECDVAMVNHYYLGRLLNASDSADRAVGEAVGVVFPDQGRGGTYVNISGAGLAANAPNPEAARALLAFLLSERAQRAFAELTNEFPADPSVSYDNTVLDGFAGFEARDLNVNALGENGAEAQRIFDRVGWP</sequence>
<evidence type="ECO:0000256" key="2">
    <source>
        <dbReference type="ARBA" id="ARBA00022729"/>
    </source>
</evidence>
<protein>
    <submittedName>
        <fullName evidence="3">Iron deficiency induced protein A</fullName>
    </submittedName>
</protein>
<dbReference type="PIRSF" id="PIRSF002825">
    <property type="entry name" value="CfbpA"/>
    <property type="match status" value="1"/>
</dbReference>
<dbReference type="RefSeq" id="WP_127568381.1">
    <property type="nucleotide sequence ID" value="NZ_BMFB01000001.1"/>
</dbReference>
<dbReference type="PROSITE" id="PS51257">
    <property type="entry name" value="PROKAR_LIPOPROTEIN"/>
    <property type="match status" value="1"/>
</dbReference>
<proteinExistence type="inferred from homology"/>
<evidence type="ECO:0000313" key="4">
    <source>
        <dbReference type="Proteomes" id="UP000286954"/>
    </source>
</evidence>
<comment type="similarity">
    <text evidence="1">Belongs to the bacterial solute-binding protein 1 family.</text>
</comment>
<dbReference type="InterPro" id="IPR026045">
    <property type="entry name" value="Ferric-bd"/>
</dbReference>
<dbReference type="SUPFAM" id="SSF53850">
    <property type="entry name" value="Periplasmic binding protein-like II"/>
    <property type="match status" value="1"/>
</dbReference>
<accession>A0A3T0ECF9</accession>
<keyword evidence="2" id="KW-0732">Signal</keyword>
<reference evidence="3 4" key="1">
    <citation type="submission" date="2016-12" db="EMBL/GenBank/DDBJ databases">
        <title>The genome of dimorphic prosthecate Glycocaulis alkaliphilus 6b-8t, isolated from crude oil dictates its adaptability in petroleum environments.</title>
        <authorList>
            <person name="Wu X.-L."/>
            <person name="Geng S."/>
        </authorList>
    </citation>
    <scope>NUCLEOTIDE SEQUENCE [LARGE SCALE GENOMIC DNA]</scope>
    <source>
        <strain evidence="3 4">6B-8</strain>
    </source>
</reference>
<gene>
    <name evidence="3" type="ORF">X907_2467</name>
</gene>
<dbReference type="OrthoDB" id="9769567at2"/>
<dbReference type="Gene3D" id="3.40.190.10">
    <property type="entry name" value="Periplasmic binding protein-like II"/>
    <property type="match status" value="2"/>
</dbReference>
<dbReference type="GO" id="GO:0030288">
    <property type="term" value="C:outer membrane-bounded periplasmic space"/>
    <property type="evidence" value="ECO:0007669"/>
    <property type="project" value="TreeGrafter"/>
</dbReference>
<organism evidence="3 4">
    <name type="scientific">Glycocaulis alkaliphilus</name>
    <dbReference type="NCBI Taxonomy" id="1434191"/>
    <lineage>
        <taxon>Bacteria</taxon>
        <taxon>Pseudomonadati</taxon>
        <taxon>Pseudomonadota</taxon>
        <taxon>Alphaproteobacteria</taxon>
        <taxon>Maricaulales</taxon>
        <taxon>Maricaulaceae</taxon>
        <taxon>Glycocaulis</taxon>
    </lineage>
</organism>
<evidence type="ECO:0000256" key="1">
    <source>
        <dbReference type="ARBA" id="ARBA00008520"/>
    </source>
</evidence>
<dbReference type="KEGG" id="gak:X907_2467"/>
<evidence type="ECO:0000313" key="3">
    <source>
        <dbReference type="EMBL" id="AZU04982.1"/>
    </source>
</evidence>
<name>A0A3T0ECF9_9PROT</name>
<dbReference type="Proteomes" id="UP000286954">
    <property type="component" value="Chromosome"/>
</dbReference>
<dbReference type="PANTHER" id="PTHR30006">
    <property type="entry name" value="THIAMINE-BINDING PERIPLASMIC PROTEIN-RELATED"/>
    <property type="match status" value="1"/>
</dbReference>
<dbReference type="EMBL" id="CP018911">
    <property type="protein sequence ID" value="AZU04982.1"/>
    <property type="molecule type" value="Genomic_DNA"/>
</dbReference>
<dbReference type="Pfam" id="PF13343">
    <property type="entry name" value="SBP_bac_6"/>
    <property type="match status" value="1"/>
</dbReference>
<dbReference type="AlphaFoldDB" id="A0A3T0ECF9"/>
<keyword evidence="4" id="KW-1185">Reference proteome</keyword>
<dbReference type="PANTHER" id="PTHR30006:SF15">
    <property type="entry name" value="IRON-UTILIZATION PERIPLASMIC PROTEIN"/>
    <property type="match status" value="1"/>
</dbReference>